<dbReference type="PANTHER" id="PTHR10877">
    <property type="entry name" value="POLYCYSTIN FAMILY MEMBER"/>
    <property type="match status" value="1"/>
</dbReference>
<dbReference type="SUPFAM" id="SSF49723">
    <property type="entry name" value="Lipase/lipooxygenase domain (PLAT/LH2 domain)"/>
    <property type="match status" value="1"/>
</dbReference>
<dbReference type="Pfam" id="PF02010">
    <property type="entry name" value="REJ"/>
    <property type="match status" value="1"/>
</dbReference>
<dbReference type="PANTHER" id="PTHR10877:SF183">
    <property type="entry name" value="AT14535P-RELATED"/>
    <property type="match status" value="1"/>
</dbReference>
<evidence type="ECO:0000313" key="11">
    <source>
        <dbReference type="Proteomes" id="UP000719412"/>
    </source>
</evidence>
<keyword evidence="3 8" id="KW-0812">Transmembrane</keyword>
<keyword evidence="4" id="KW-0732">Signal</keyword>
<evidence type="ECO:0000256" key="2">
    <source>
        <dbReference type="ARBA" id="ARBA00007200"/>
    </source>
</evidence>
<evidence type="ECO:0000256" key="5">
    <source>
        <dbReference type="ARBA" id="ARBA00022989"/>
    </source>
</evidence>
<dbReference type="Pfam" id="PF20519">
    <property type="entry name" value="Polycystin_dom"/>
    <property type="match status" value="1"/>
</dbReference>
<evidence type="ECO:0000256" key="6">
    <source>
        <dbReference type="ARBA" id="ARBA00023136"/>
    </source>
</evidence>
<dbReference type="Gene3D" id="2.60.40.10">
    <property type="entry name" value="Immunoglobulins"/>
    <property type="match status" value="1"/>
</dbReference>
<reference evidence="10" key="2">
    <citation type="submission" date="2021-08" db="EMBL/GenBank/DDBJ databases">
        <authorList>
            <person name="Eriksson T."/>
        </authorList>
    </citation>
    <scope>NUCLEOTIDE SEQUENCE</scope>
    <source>
        <strain evidence="10">Stoneville</strain>
        <tissue evidence="10">Whole head</tissue>
    </source>
</reference>
<feature type="transmembrane region" description="Helical" evidence="8">
    <location>
        <begin position="1160"/>
        <end position="1183"/>
    </location>
</feature>
<organism evidence="10 11">
    <name type="scientific">Tenebrio molitor</name>
    <name type="common">Yellow mealworm beetle</name>
    <dbReference type="NCBI Taxonomy" id="7067"/>
    <lineage>
        <taxon>Eukaryota</taxon>
        <taxon>Metazoa</taxon>
        <taxon>Ecdysozoa</taxon>
        <taxon>Arthropoda</taxon>
        <taxon>Hexapoda</taxon>
        <taxon>Insecta</taxon>
        <taxon>Pterygota</taxon>
        <taxon>Neoptera</taxon>
        <taxon>Endopterygota</taxon>
        <taxon>Coleoptera</taxon>
        <taxon>Polyphaga</taxon>
        <taxon>Cucujiformia</taxon>
        <taxon>Tenebrionidae</taxon>
        <taxon>Tenebrio</taxon>
    </lineage>
</organism>
<dbReference type="InterPro" id="IPR013122">
    <property type="entry name" value="PKD1_2_channel"/>
</dbReference>
<feature type="transmembrane region" description="Helical" evidence="8">
    <location>
        <begin position="1778"/>
        <end position="1805"/>
    </location>
</feature>
<feature type="domain" description="PLAT" evidence="9">
    <location>
        <begin position="965"/>
        <end position="1084"/>
    </location>
</feature>
<dbReference type="InterPro" id="IPR001024">
    <property type="entry name" value="PLAT/LH2_dom"/>
</dbReference>
<evidence type="ECO:0000256" key="1">
    <source>
        <dbReference type="ARBA" id="ARBA00004141"/>
    </source>
</evidence>
<comment type="caution">
    <text evidence="7">Lacks conserved residue(s) required for the propagation of feature annotation.</text>
</comment>
<feature type="transmembrane region" description="Helical" evidence="8">
    <location>
        <begin position="1235"/>
        <end position="1259"/>
    </location>
</feature>
<feature type="transmembrane region" description="Helical" evidence="8">
    <location>
        <begin position="1204"/>
        <end position="1229"/>
    </location>
</feature>
<evidence type="ECO:0000259" key="9">
    <source>
        <dbReference type="PROSITE" id="PS50095"/>
    </source>
</evidence>
<dbReference type="Proteomes" id="UP000719412">
    <property type="component" value="Unassembled WGS sequence"/>
</dbReference>
<dbReference type="InterPro" id="IPR002859">
    <property type="entry name" value="PKD/REJ-like"/>
</dbReference>
<evidence type="ECO:0000256" key="4">
    <source>
        <dbReference type="ARBA" id="ARBA00022729"/>
    </source>
</evidence>
<feature type="transmembrane region" description="Helical" evidence="8">
    <location>
        <begin position="1591"/>
        <end position="1609"/>
    </location>
</feature>
<comment type="similarity">
    <text evidence="2">Belongs to the polycystin family.</text>
</comment>
<feature type="transmembrane region" description="Helical" evidence="8">
    <location>
        <begin position="1122"/>
        <end position="1140"/>
    </location>
</feature>
<evidence type="ECO:0000313" key="10">
    <source>
        <dbReference type="EMBL" id="KAH0808468.1"/>
    </source>
</evidence>
<evidence type="ECO:0000256" key="3">
    <source>
        <dbReference type="ARBA" id="ARBA00022692"/>
    </source>
</evidence>
<dbReference type="FunFam" id="2.60.60.20:FF:000025">
    <property type="entry name" value="Predicted protein"/>
    <property type="match status" value="1"/>
</dbReference>
<dbReference type="EMBL" id="JABDTM020028736">
    <property type="protein sequence ID" value="KAH0808468.1"/>
    <property type="molecule type" value="Genomic_DNA"/>
</dbReference>
<proteinExistence type="inferred from homology"/>
<protein>
    <recommendedName>
        <fullName evidence="9">PLAT domain-containing protein</fullName>
    </recommendedName>
</protein>
<dbReference type="InterPro" id="IPR046791">
    <property type="entry name" value="Polycystin_dom"/>
</dbReference>
<dbReference type="Pfam" id="PF08016">
    <property type="entry name" value="PKD_channel"/>
    <property type="match status" value="1"/>
</dbReference>
<gene>
    <name evidence="10" type="ORF">GEV33_014321</name>
</gene>
<dbReference type="GO" id="GO:0016020">
    <property type="term" value="C:membrane"/>
    <property type="evidence" value="ECO:0007669"/>
    <property type="project" value="UniProtKB-SubCell"/>
</dbReference>
<evidence type="ECO:0000256" key="7">
    <source>
        <dbReference type="PROSITE-ProRule" id="PRU00152"/>
    </source>
</evidence>
<dbReference type="GO" id="GO:0005262">
    <property type="term" value="F:calcium channel activity"/>
    <property type="evidence" value="ECO:0007669"/>
    <property type="project" value="TreeGrafter"/>
</dbReference>
<reference evidence="10" key="1">
    <citation type="journal article" date="2020" name="J Insects Food Feed">
        <title>The yellow mealworm (Tenebrio molitor) genome: a resource for the emerging insects as food and feed industry.</title>
        <authorList>
            <person name="Eriksson T."/>
            <person name="Andere A."/>
            <person name="Kelstrup H."/>
            <person name="Emery V."/>
            <person name="Picard C."/>
        </authorList>
    </citation>
    <scope>NUCLEOTIDE SEQUENCE</scope>
    <source>
        <strain evidence="10">Stoneville</strain>
        <tissue evidence="10">Whole head</tissue>
    </source>
</reference>
<feature type="transmembrane region" description="Helical" evidence="8">
    <location>
        <begin position="1629"/>
        <end position="1647"/>
    </location>
</feature>
<dbReference type="Gene3D" id="1.10.10.10">
    <property type="entry name" value="Winged helix-like DNA-binding domain superfamily/Winged helix DNA-binding domain"/>
    <property type="match status" value="1"/>
</dbReference>
<dbReference type="InterPro" id="IPR051223">
    <property type="entry name" value="Polycystin"/>
</dbReference>
<dbReference type="InterPro" id="IPR036392">
    <property type="entry name" value="PLAT/LH2_dom_sf"/>
</dbReference>
<feature type="transmembrane region" description="Helical" evidence="8">
    <location>
        <begin position="1667"/>
        <end position="1691"/>
    </location>
</feature>
<dbReference type="Gene3D" id="2.60.60.20">
    <property type="entry name" value="PLAT/LH2 domain"/>
    <property type="match status" value="1"/>
</dbReference>
<comment type="subcellular location">
    <subcellularLocation>
        <location evidence="1">Membrane</location>
        <topology evidence="1">Multi-pass membrane protein</topology>
    </subcellularLocation>
</comment>
<keyword evidence="6 8" id="KW-0472">Membrane</keyword>
<feature type="transmembrane region" description="Helical" evidence="8">
    <location>
        <begin position="1335"/>
        <end position="1352"/>
    </location>
</feature>
<evidence type="ECO:0000256" key="8">
    <source>
        <dbReference type="SAM" id="Phobius"/>
    </source>
</evidence>
<dbReference type="GO" id="GO:0050982">
    <property type="term" value="P:detection of mechanical stimulus"/>
    <property type="evidence" value="ECO:0007669"/>
    <property type="project" value="TreeGrafter"/>
</dbReference>
<dbReference type="PROSITE" id="PS50095">
    <property type="entry name" value="PLAT"/>
    <property type="match status" value="1"/>
</dbReference>
<feature type="transmembrane region" description="Helical" evidence="8">
    <location>
        <begin position="926"/>
        <end position="947"/>
    </location>
</feature>
<dbReference type="InterPro" id="IPR013783">
    <property type="entry name" value="Ig-like_fold"/>
</dbReference>
<dbReference type="Pfam" id="PF01477">
    <property type="entry name" value="PLAT"/>
    <property type="match status" value="1"/>
</dbReference>
<keyword evidence="11" id="KW-1185">Reference proteome</keyword>
<dbReference type="InterPro" id="IPR036388">
    <property type="entry name" value="WH-like_DNA-bd_sf"/>
</dbReference>
<name>A0A8J6H5I4_TENMO</name>
<keyword evidence="5 8" id="KW-1133">Transmembrane helix</keyword>
<accession>A0A8J6H5I4</accession>
<sequence>MPAVSEFTKAKIVTLHQRGMSYGQISTNLGLLKGTIQAIMRKWEHTGTVRHRGPENAFETSPKECHFEIEIKKPIAVISGGSTGTVPSHMSFQLNGEESFDTNEVVDSNANLKYRWRCTQKLKPATFCKTDPISQSSKFTIPADAVLQGDEFHIYLTVTSPYGSTADTEKVITVSKDASDLELGCKKNCPPVIDVSNHKLVTFVEVTCHKNCDDIREEFYKWTIEPKPKSAQFSFDYNKHSRNGRTGSKFIIEKNVLKPGTYTISVELKSDVGHHGLASIDLEFGAPANVKECKIIPESGDTLSTQYQLKCIQDPPNERNFYELFVKDKDDITEGDLITEGHYPEVEDNFFMLPPSEGKVFIVKVVKQDRPDIEIQVYPKVVSTIDSTPSEDVAKILNDIYKGKTPEKSIAKLVASEDPKSRNEALEIFHTLVNEMIVSKIQNKEFAQFVESLKYMAAEDMLKAPVSSINEVLKMSEALTLLATYNVSAEADPLLAKFTTTICKKMVDKSWELLQDEKYPHKMSEKSHKLSSTLSKCFESQTNPNYKIMEPLPKINVTTQTPPLDEPLLTENYPNYIDYDDNYYKNVDLFRESSHNIIKGTMTAAKVVAMTTATGEGLIETFGTSGSTSVLKDTGSRLAQARIHSSGVLVIPSQDFVGDHHSYDILMSVWKKDFLWWNPSHTRVGTNIINLEFWHSTCKDRVTNFETPTDIFFERKRDYVFDLNVFHDEIIIPDGYSTMSNDDLNYEIRVHRIGLPKGRKLHVDFHNLSQTRFLDVMFHLTQSFACFDSETNQQVVVTSFKFPEVEDFVNSTKVTSEKSSLIMINRHDFDIYSYVGILVNKETATSSNIQSLSYQYSFTVSHCIRWLMLKSKWELACKPGSEGNTSVIHCQCTNFSTLAGYEENIRSLKQEVWRPEIELELQSTKIIFVTVVVTFAIFLVLLTLGIMQKKHQIYYLADNNGDHLFAYLIIVRTGIGYKSGTSSNVTIKVTGDKDSSAPHVLNYPDPRKRLLQQFGTDTFLLATENHLGNLQQIELWFDSIGPHPAWYCKDIIIYDLQQRTEWYFKVKQHLSVTKGATHIVVELFKEKPIVIMNRSFNFKFHNRYHTWYLWQHEGNFAYAKKLTVILSTVMTTYALALLFLEIPSLQMKDVLDQQYSVTAYTVFVAFISSFPSFMLHIAVAWCFRFSKLQFSKIPQEAKLPFSSTIACWFLVITLIVMSMMLLIVSGFWVPHNNSLVWLTTCAIGIVFGVFIYESVFVFFQNFICKLELLHDIGKKMSDIWRAIEDQRRKLYAKFGNLLLRPYFEHLYKPLQKKDIAEKMIHFNNRNFIISELEDLLMFGIYVIILYIVILANKDSHVVLSKMTVEELMNGEHTRTVGLKELETVNDLYYYINDTLIPCMHPTIWYENFVIAPPGLMLDLNSKFMGVARLRQQRVKPKLCQVPKAMEFLNMSCWPEFSKRYTEKKIFGYRWGQYSPLLQYDRLKNIWKYASHENTETLGTVGEFSSYSGGGYVAYLGRTLYNSHANFLKIFKKLWINPDTRVIFIEFLLYNANFNIFNAVKLIVEQSASGYIYKRIEIYAVRMLFVQNELEMTTIGFFILFTVWVGMLLFKQSVGLIRKIHTFYKDLWILTDFVIILLSVMCIGLFALRMQMVGSYLDVLETVKHNQFLSYFYLFYIEDFLTLVAAFLVCIATVRLWKFLRFGVMFRILEKTLAIAAVTLLSATLLFVILLVASASALLLIVGNYFENIYYMVRIVRVMMTMALRPGEMAMTRFIPFKFAMFILILYVVILQITIVVYIMVIVMSYSKAQMEYSSELESYTIKHYVIERIKYLPRYIRYKYFRLKGGQLIVETKVEPKSNKFLYSNSFSLPSPRMRLMRYLLMCLIRNYKRFPNRGYVNDQDARLMRAVCREFLVKNKNEGEVEVFFKGRMKGKRIKLVDEKRIEKVANIVNLLLQERSYDGLHQENRNAPIQRCVKAIKNYQGTLQRCNVALKVISQKMKSVELEFFKKVG</sequence>
<feature type="transmembrane region" description="Helical" evidence="8">
    <location>
        <begin position="1712"/>
        <end position="1742"/>
    </location>
</feature>
<comment type="caution">
    <text evidence="10">The sequence shown here is derived from an EMBL/GenBank/DDBJ whole genome shotgun (WGS) entry which is preliminary data.</text>
</comment>